<dbReference type="GO" id="GO:0016342">
    <property type="term" value="C:catenin complex"/>
    <property type="evidence" value="ECO:0007669"/>
    <property type="project" value="TreeGrafter"/>
</dbReference>
<dbReference type="GO" id="GO:0000902">
    <property type="term" value="P:cell morphogenesis"/>
    <property type="evidence" value="ECO:0007669"/>
    <property type="project" value="TreeGrafter"/>
</dbReference>
<dbReference type="InterPro" id="IPR039808">
    <property type="entry name" value="Cadherin"/>
</dbReference>
<dbReference type="Proteomes" id="UP000727407">
    <property type="component" value="Unassembled WGS sequence"/>
</dbReference>
<reference evidence="10" key="1">
    <citation type="submission" date="2020-07" db="EMBL/GenBank/DDBJ databases">
        <title>Clarias magur genome sequencing, assembly and annotation.</title>
        <authorList>
            <person name="Kushwaha B."/>
            <person name="Kumar R."/>
            <person name="Das P."/>
            <person name="Joshi C.G."/>
            <person name="Kumar D."/>
            <person name="Nagpure N.S."/>
            <person name="Pandey M."/>
            <person name="Agarwal S."/>
            <person name="Srivastava S."/>
            <person name="Singh M."/>
            <person name="Sahoo L."/>
            <person name="Jayasankar P."/>
            <person name="Meher P.K."/>
            <person name="Koringa P.G."/>
            <person name="Iquebal M.A."/>
            <person name="Das S.P."/>
            <person name="Bit A."/>
            <person name="Patnaik S."/>
            <person name="Patel N."/>
            <person name="Shah T.M."/>
            <person name="Hinsu A."/>
            <person name="Jena J.K."/>
        </authorList>
    </citation>
    <scope>NUCLEOTIDE SEQUENCE</scope>
    <source>
        <strain evidence="10">CIFAMagur01</strain>
        <tissue evidence="10">Testis</tissue>
    </source>
</reference>
<keyword evidence="2" id="KW-0812">Transmembrane</keyword>
<evidence type="ECO:0000256" key="8">
    <source>
        <dbReference type="PROSITE-ProRule" id="PRU00043"/>
    </source>
</evidence>
<feature type="non-terminal residue" evidence="10">
    <location>
        <position position="55"/>
    </location>
</feature>
<dbReference type="GO" id="GO:0044331">
    <property type="term" value="P:cell-cell adhesion mediated by cadherin"/>
    <property type="evidence" value="ECO:0007669"/>
    <property type="project" value="TreeGrafter"/>
</dbReference>
<evidence type="ECO:0000256" key="7">
    <source>
        <dbReference type="ARBA" id="ARBA00023136"/>
    </source>
</evidence>
<dbReference type="PRINTS" id="PR00205">
    <property type="entry name" value="CADHERIN"/>
</dbReference>
<accession>A0A8J4X1R1</accession>
<evidence type="ECO:0000313" key="11">
    <source>
        <dbReference type="Proteomes" id="UP000727407"/>
    </source>
</evidence>
<proteinExistence type="predicted"/>
<dbReference type="InterPro" id="IPR015919">
    <property type="entry name" value="Cadherin-like_sf"/>
</dbReference>
<keyword evidence="7" id="KW-0472">Membrane</keyword>
<evidence type="ECO:0000256" key="4">
    <source>
        <dbReference type="ARBA" id="ARBA00022737"/>
    </source>
</evidence>
<evidence type="ECO:0000256" key="3">
    <source>
        <dbReference type="ARBA" id="ARBA00022729"/>
    </source>
</evidence>
<evidence type="ECO:0000256" key="5">
    <source>
        <dbReference type="ARBA" id="ARBA00022837"/>
    </source>
</evidence>
<dbReference type="CDD" id="cd11304">
    <property type="entry name" value="Cadherin_repeat"/>
    <property type="match status" value="1"/>
</dbReference>
<dbReference type="FunFam" id="2.60.40.60:FF:000288">
    <property type="entry name" value="cadherin-12 isoform X2"/>
    <property type="match status" value="1"/>
</dbReference>
<dbReference type="GO" id="GO:0016477">
    <property type="term" value="P:cell migration"/>
    <property type="evidence" value="ECO:0007669"/>
    <property type="project" value="TreeGrafter"/>
</dbReference>
<comment type="subcellular location">
    <subcellularLocation>
        <location evidence="1">Membrane</location>
        <topology evidence="1">Single-pass membrane protein</topology>
    </subcellularLocation>
</comment>
<organism evidence="10 11">
    <name type="scientific">Clarias magur</name>
    <name type="common">Asian catfish</name>
    <name type="synonym">Macropteronotus magur</name>
    <dbReference type="NCBI Taxonomy" id="1594786"/>
    <lineage>
        <taxon>Eukaryota</taxon>
        <taxon>Metazoa</taxon>
        <taxon>Chordata</taxon>
        <taxon>Craniata</taxon>
        <taxon>Vertebrata</taxon>
        <taxon>Euteleostomi</taxon>
        <taxon>Actinopterygii</taxon>
        <taxon>Neopterygii</taxon>
        <taxon>Teleostei</taxon>
        <taxon>Ostariophysi</taxon>
        <taxon>Siluriformes</taxon>
        <taxon>Clariidae</taxon>
        <taxon>Clarias</taxon>
    </lineage>
</organism>
<gene>
    <name evidence="10" type="ORF">DAT39_019731</name>
</gene>
<feature type="non-terminal residue" evidence="10">
    <location>
        <position position="1"/>
    </location>
</feature>
<dbReference type="GO" id="GO:0034332">
    <property type="term" value="P:adherens junction organization"/>
    <property type="evidence" value="ECO:0007669"/>
    <property type="project" value="TreeGrafter"/>
</dbReference>
<keyword evidence="5 8" id="KW-0106">Calcium</keyword>
<protein>
    <submittedName>
        <fullName evidence="10">Cadherin-20-like isoform X2</fullName>
    </submittedName>
</protein>
<dbReference type="InterPro" id="IPR002126">
    <property type="entry name" value="Cadherin-like_dom"/>
</dbReference>
<keyword evidence="11" id="KW-1185">Reference proteome</keyword>
<feature type="domain" description="Cadherin" evidence="9">
    <location>
        <begin position="9"/>
        <end position="53"/>
    </location>
</feature>
<sequence length="55" mass="5941">EVRVALPDLDREVKGQHEVIIQAKDMAGQLGGLAGMTTVNVTLSDINDNPPHFTQ</sequence>
<name>A0A8J4X1R1_CLAMG</name>
<dbReference type="OrthoDB" id="9643839at2759"/>
<dbReference type="GO" id="GO:0007156">
    <property type="term" value="P:homophilic cell adhesion via plasma membrane adhesion molecules"/>
    <property type="evidence" value="ECO:0007669"/>
    <property type="project" value="InterPro"/>
</dbReference>
<dbReference type="GO" id="GO:0007043">
    <property type="term" value="P:cell-cell junction assembly"/>
    <property type="evidence" value="ECO:0007669"/>
    <property type="project" value="TreeGrafter"/>
</dbReference>
<evidence type="ECO:0000259" key="9">
    <source>
        <dbReference type="PROSITE" id="PS50268"/>
    </source>
</evidence>
<evidence type="ECO:0000256" key="2">
    <source>
        <dbReference type="ARBA" id="ARBA00022692"/>
    </source>
</evidence>
<dbReference type="AlphaFoldDB" id="A0A8J4X1R1"/>
<keyword evidence="6" id="KW-1133">Transmembrane helix</keyword>
<dbReference type="GO" id="GO:0008013">
    <property type="term" value="F:beta-catenin binding"/>
    <property type="evidence" value="ECO:0007669"/>
    <property type="project" value="TreeGrafter"/>
</dbReference>
<dbReference type="EMBL" id="QNUK01000671">
    <property type="protein sequence ID" value="KAF5890568.1"/>
    <property type="molecule type" value="Genomic_DNA"/>
</dbReference>
<dbReference type="PANTHER" id="PTHR24027:SF422">
    <property type="entry name" value="CADHERIN DOMAIN-CONTAINING PROTEIN"/>
    <property type="match status" value="1"/>
</dbReference>
<evidence type="ECO:0000313" key="10">
    <source>
        <dbReference type="EMBL" id="KAF5890568.1"/>
    </source>
</evidence>
<dbReference type="Gene3D" id="2.60.40.60">
    <property type="entry name" value="Cadherins"/>
    <property type="match status" value="1"/>
</dbReference>
<dbReference type="GO" id="GO:0045296">
    <property type="term" value="F:cadherin binding"/>
    <property type="evidence" value="ECO:0007669"/>
    <property type="project" value="TreeGrafter"/>
</dbReference>
<dbReference type="GO" id="GO:0005912">
    <property type="term" value="C:adherens junction"/>
    <property type="evidence" value="ECO:0007669"/>
    <property type="project" value="TreeGrafter"/>
</dbReference>
<dbReference type="PROSITE" id="PS00232">
    <property type="entry name" value="CADHERIN_1"/>
    <property type="match status" value="1"/>
</dbReference>
<comment type="caution">
    <text evidence="10">The sequence shown here is derived from an EMBL/GenBank/DDBJ whole genome shotgun (WGS) entry which is preliminary data.</text>
</comment>
<keyword evidence="4" id="KW-0677">Repeat</keyword>
<dbReference type="PANTHER" id="PTHR24027">
    <property type="entry name" value="CADHERIN-23"/>
    <property type="match status" value="1"/>
</dbReference>
<dbReference type="SUPFAM" id="SSF49313">
    <property type="entry name" value="Cadherin-like"/>
    <property type="match status" value="1"/>
</dbReference>
<evidence type="ECO:0000256" key="6">
    <source>
        <dbReference type="ARBA" id="ARBA00022989"/>
    </source>
</evidence>
<dbReference type="GO" id="GO:0016339">
    <property type="term" value="P:calcium-dependent cell-cell adhesion via plasma membrane cell adhesion molecules"/>
    <property type="evidence" value="ECO:0007669"/>
    <property type="project" value="TreeGrafter"/>
</dbReference>
<dbReference type="GO" id="GO:0005509">
    <property type="term" value="F:calcium ion binding"/>
    <property type="evidence" value="ECO:0007669"/>
    <property type="project" value="UniProtKB-UniRule"/>
</dbReference>
<keyword evidence="3" id="KW-0732">Signal</keyword>
<evidence type="ECO:0000256" key="1">
    <source>
        <dbReference type="ARBA" id="ARBA00004167"/>
    </source>
</evidence>
<dbReference type="InterPro" id="IPR020894">
    <property type="entry name" value="Cadherin_CS"/>
</dbReference>
<dbReference type="PROSITE" id="PS50268">
    <property type="entry name" value="CADHERIN_2"/>
    <property type="match status" value="1"/>
</dbReference>